<evidence type="ECO:0000259" key="1">
    <source>
        <dbReference type="PROSITE" id="PS50181"/>
    </source>
</evidence>
<dbReference type="NCBIfam" id="TIGR01640">
    <property type="entry name" value="F_box_assoc_1"/>
    <property type="match status" value="1"/>
</dbReference>
<dbReference type="InterPro" id="IPR017451">
    <property type="entry name" value="F-box-assoc_interact_dom"/>
</dbReference>
<dbReference type="Gene3D" id="1.20.1280.50">
    <property type="match status" value="1"/>
</dbReference>
<dbReference type="Pfam" id="PF08268">
    <property type="entry name" value="FBA_3"/>
    <property type="match status" value="1"/>
</dbReference>
<dbReference type="SUPFAM" id="SSF81383">
    <property type="entry name" value="F-box domain"/>
    <property type="match status" value="1"/>
</dbReference>
<dbReference type="InterPro" id="IPR013187">
    <property type="entry name" value="F-box-assoc_dom_typ3"/>
</dbReference>
<dbReference type="Pfam" id="PF12937">
    <property type="entry name" value="F-box-like"/>
    <property type="match status" value="1"/>
</dbReference>
<dbReference type="EMBL" id="CP144747">
    <property type="protein sequence ID" value="WVZ65322.1"/>
    <property type="molecule type" value="Genomic_DNA"/>
</dbReference>
<keyword evidence="3" id="KW-1185">Reference proteome</keyword>
<dbReference type="AlphaFoldDB" id="A0AAQ3WKR7"/>
<protein>
    <recommendedName>
        <fullName evidence="1">F-box domain-containing protein</fullName>
    </recommendedName>
</protein>
<evidence type="ECO:0000313" key="2">
    <source>
        <dbReference type="EMBL" id="WVZ65322.1"/>
    </source>
</evidence>
<dbReference type="InterPro" id="IPR050796">
    <property type="entry name" value="SCF_F-box_component"/>
</dbReference>
<proteinExistence type="predicted"/>
<dbReference type="Proteomes" id="UP001341281">
    <property type="component" value="Chromosome 03"/>
</dbReference>
<dbReference type="InterPro" id="IPR001810">
    <property type="entry name" value="F-box_dom"/>
</dbReference>
<dbReference type="PANTHER" id="PTHR31672:SF13">
    <property type="entry name" value="F-BOX PROTEIN CPR30-LIKE"/>
    <property type="match status" value="1"/>
</dbReference>
<sequence>MDSEETKKIKTDELTINFLPSVLIEQIFLRLPVSTLLRCIEVCKQWHKIIRDPQFVTAHLEQASPCALLFFPKESVQGELYPSDAIILDETWSQSTLAVPVIGPDDILCGSCNGLICLYTRTSTIKIANLATGECLHLDKPVKNLKGDHFSFYHFGFHPVTKEYKVVHFLGEHKKKSQGTFDVIQVYTLGSDKWKDVRTSEALSLSCVKDSGVVDVDGTMFWLTEDAEASWKHSIISFGLSEETFARIQLPEDALGGYRRYWITEIDGKVCIATAEVYKHQPRMLADKMQIWTLDSKVEPRWSQMYSLRCAYNYYLPRPHFVHWDNIMVQDVFGNLYSYELFGHEAKLSNRVKQLNFSPHKPDNVQAYICVKSLVRLDAYKKVGIVHGSKQRDGWALKKWEAWERQICDAEKSWKDVYKLEQDSLAFPQHLAMLVKRALNCLPDEVIRQRITMEIDQALQHLPDCQDQASKQATDVICSAFSEVRKHLRASMEADDLQRLLIDLLNRLEGLSNSAANNSHDIVAVPEANASHE</sequence>
<gene>
    <name evidence="2" type="ORF">U9M48_014703</name>
</gene>
<dbReference type="SMART" id="SM00256">
    <property type="entry name" value="FBOX"/>
    <property type="match status" value="1"/>
</dbReference>
<feature type="domain" description="F-box" evidence="1">
    <location>
        <begin position="13"/>
        <end position="60"/>
    </location>
</feature>
<name>A0AAQ3WKR7_PASNO</name>
<evidence type="ECO:0000313" key="3">
    <source>
        <dbReference type="Proteomes" id="UP001341281"/>
    </source>
</evidence>
<accession>A0AAQ3WKR7</accession>
<dbReference type="InterPro" id="IPR036047">
    <property type="entry name" value="F-box-like_dom_sf"/>
</dbReference>
<organism evidence="2 3">
    <name type="scientific">Paspalum notatum var. saurae</name>
    <dbReference type="NCBI Taxonomy" id="547442"/>
    <lineage>
        <taxon>Eukaryota</taxon>
        <taxon>Viridiplantae</taxon>
        <taxon>Streptophyta</taxon>
        <taxon>Embryophyta</taxon>
        <taxon>Tracheophyta</taxon>
        <taxon>Spermatophyta</taxon>
        <taxon>Magnoliopsida</taxon>
        <taxon>Liliopsida</taxon>
        <taxon>Poales</taxon>
        <taxon>Poaceae</taxon>
        <taxon>PACMAD clade</taxon>
        <taxon>Panicoideae</taxon>
        <taxon>Andropogonodae</taxon>
        <taxon>Paspaleae</taxon>
        <taxon>Paspalinae</taxon>
        <taxon>Paspalum</taxon>
    </lineage>
</organism>
<reference evidence="2 3" key="1">
    <citation type="submission" date="2024-02" db="EMBL/GenBank/DDBJ databases">
        <title>High-quality chromosome-scale genome assembly of Pensacola bahiagrass (Paspalum notatum Flugge var. saurae).</title>
        <authorList>
            <person name="Vega J.M."/>
            <person name="Podio M."/>
            <person name="Orjuela J."/>
            <person name="Siena L.A."/>
            <person name="Pessino S.C."/>
            <person name="Combes M.C."/>
            <person name="Mariac C."/>
            <person name="Albertini E."/>
            <person name="Pupilli F."/>
            <person name="Ortiz J.P.A."/>
            <person name="Leblanc O."/>
        </authorList>
    </citation>
    <scope>NUCLEOTIDE SEQUENCE [LARGE SCALE GENOMIC DNA]</scope>
    <source>
        <strain evidence="2">R1</strain>
        <tissue evidence="2">Leaf</tissue>
    </source>
</reference>
<dbReference type="PANTHER" id="PTHR31672">
    <property type="entry name" value="BNACNNG10540D PROTEIN"/>
    <property type="match status" value="1"/>
</dbReference>
<dbReference type="PROSITE" id="PS50181">
    <property type="entry name" value="FBOX"/>
    <property type="match status" value="1"/>
</dbReference>